<evidence type="ECO:0000256" key="9">
    <source>
        <dbReference type="ARBA" id="ARBA00022990"/>
    </source>
</evidence>
<comment type="subcellular location">
    <subcellularLocation>
        <location evidence="2">Cytoplasm</location>
    </subcellularLocation>
    <subcellularLocation>
        <location evidence="1">Endoplasmic reticulum</location>
    </subcellularLocation>
</comment>
<feature type="compositionally biased region" description="Low complexity" evidence="11">
    <location>
        <begin position="292"/>
        <end position="304"/>
    </location>
</feature>
<dbReference type="VEuPathDB" id="FungiDB:GMDG_03849"/>
<dbReference type="GO" id="GO:0000502">
    <property type="term" value="C:proteasome complex"/>
    <property type="evidence" value="ECO:0007669"/>
    <property type="project" value="UniProtKB-KW"/>
</dbReference>
<dbReference type="RefSeq" id="XP_024321634.1">
    <property type="nucleotide sequence ID" value="XM_024470257.1"/>
</dbReference>
<dbReference type="EMBL" id="KV441404">
    <property type="protein sequence ID" value="OAF56338.1"/>
    <property type="molecule type" value="Genomic_DNA"/>
</dbReference>
<feature type="domain" description="PI31 proteasome regulator N-terminal" evidence="13">
    <location>
        <begin position="28"/>
        <end position="189"/>
    </location>
</feature>
<dbReference type="Pfam" id="PF11566">
    <property type="entry name" value="PI31_Prot_N"/>
    <property type="match status" value="1"/>
</dbReference>
<comment type="similarity">
    <text evidence="3">Belongs to the proteasome inhibitor PI31 family.</text>
</comment>
<proteinExistence type="inferred from homology"/>
<feature type="domain" description="PI31 proteasome regulator C-terminal" evidence="12">
    <location>
        <begin position="281"/>
        <end position="348"/>
    </location>
</feature>
<keyword evidence="6" id="KW-0597">Phosphoprotein</keyword>
<evidence type="ECO:0000256" key="4">
    <source>
        <dbReference type="ARBA" id="ARBA00022481"/>
    </source>
</evidence>
<reference evidence="14" key="1">
    <citation type="submission" date="2016-03" db="EMBL/GenBank/DDBJ databases">
        <title>Updated assembly of Pseudogymnoascus destructans, the fungus causing white-nose syndrome of bats.</title>
        <authorList>
            <person name="Palmer J.M."/>
            <person name="Drees K.P."/>
            <person name="Foster J.T."/>
            <person name="Lindner D.L."/>
        </authorList>
    </citation>
    <scope>NUCLEOTIDE SEQUENCE [LARGE SCALE GENOMIC DNA]</scope>
    <source>
        <strain evidence="14">20631-21</strain>
    </source>
</reference>
<feature type="compositionally biased region" description="Gly residues" evidence="11">
    <location>
        <begin position="359"/>
        <end position="378"/>
    </location>
</feature>
<gene>
    <name evidence="14" type="ORF">VC83_06665</name>
</gene>
<feature type="compositionally biased region" description="Basic and acidic residues" evidence="11">
    <location>
        <begin position="190"/>
        <end position="217"/>
    </location>
</feature>
<evidence type="ECO:0000256" key="11">
    <source>
        <dbReference type="SAM" id="MobiDB-lite"/>
    </source>
</evidence>
<dbReference type="GO" id="GO:0004866">
    <property type="term" value="F:endopeptidase inhibitor activity"/>
    <property type="evidence" value="ECO:0007669"/>
    <property type="project" value="InterPro"/>
</dbReference>
<keyword evidence="8" id="KW-0647">Proteasome</keyword>
<accession>A0A177A2F1</accession>
<evidence type="ECO:0000256" key="10">
    <source>
        <dbReference type="ARBA" id="ARBA00024805"/>
    </source>
</evidence>
<dbReference type="eggNOG" id="ENOG502RZMJ">
    <property type="taxonomic scope" value="Eukaryota"/>
</dbReference>
<dbReference type="Pfam" id="PF08577">
    <property type="entry name" value="PI31_Prot_C"/>
    <property type="match status" value="1"/>
</dbReference>
<evidence type="ECO:0000256" key="6">
    <source>
        <dbReference type="ARBA" id="ARBA00022553"/>
    </source>
</evidence>
<dbReference type="InterPro" id="IPR045128">
    <property type="entry name" value="PI31-like"/>
</dbReference>
<evidence type="ECO:0000256" key="2">
    <source>
        <dbReference type="ARBA" id="ARBA00004496"/>
    </source>
</evidence>
<evidence type="ECO:0000256" key="7">
    <source>
        <dbReference type="ARBA" id="ARBA00022824"/>
    </source>
</evidence>
<dbReference type="InterPro" id="IPR021625">
    <property type="entry name" value="PI31_Prot_N"/>
</dbReference>
<keyword evidence="9" id="KW-0007">Acetylation</keyword>
<evidence type="ECO:0000259" key="12">
    <source>
        <dbReference type="Pfam" id="PF08577"/>
    </source>
</evidence>
<feature type="region of interest" description="Disordered" evidence="11">
    <location>
        <begin position="292"/>
        <end position="395"/>
    </location>
</feature>
<organism evidence="14">
    <name type="scientific">Pseudogymnoascus destructans</name>
    <dbReference type="NCBI Taxonomy" id="655981"/>
    <lineage>
        <taxon>Eukaryota</taxon>
        <taxon>Fungi</taxon>
        <taxon>Dikarya</taxon>
        <taxon>Ascomycota</taxon>
        <taxon>Pezizomycotina</taxon>
        <taxon>Leotiomycetes</taxon>
        <taxon>Thelebolales</taxon>
        <taxon>Thelebolaceae</taxon>
        <taxon>Pseudogymnoascus</taxon>
    </lineage>
</organism>
<evidence type="ECO:0000256" key="5">
    <source>
        <dbReference type="ARBA" id="ARBA00022490"/>
    </source>
</evidence>
<evidence type="ECO:0000256" key="1">
    <source>
        <dbReference type="ARBA" id="ARBA00004240"/>
    </source>
</evidence>
<comment type="function">
    <text evidence="10">Plays an important role in control of proteasome function. Inhibits the hydrolysis of protein and peptide substrates by the 20S proteasome. Also inhibits the activation of the proteasome by the proteasome regulatory proteins PA700 and PA28.</text>
</comment>
<evidence type="ECO:0000256" key="8">
    <source>
        <dbReference type="ARBA" id="ARBA00022942"/>
    </source>
</evidence>
<keyword evidence="5" id="KW-0963">Cytoplasm</keyword>
<dbReference type="GO" id="GO:0070628">
    <property type="term" value="F:proteasome binding"/>
    <property type="evidence" value="ECO:0007669"/>
    <property type="project" value="InterPro"/>
</dbReference>
<sequence length="395" mass="42342">MASDPLSVESIIGHMAEALPIHEQGDTASDLSSSYEAIALFAHACMTAVGFRILGFSEGQKIESELAAVAPRLSPRWNDSYGSYSFLYAHSQSSLQYVVKVDRLGGKAEIRGLGLGDERITRFEIVAKDYISSSALPLRIPFTAAGIEDRDDLPRKLKEIFISESRIKDLASIFKTTVIQKLIPGLNKEGYEDTSARQQSQDDREEAYARRNPREDPLTDPGLPEPARPYPFPLRDPLNPPPRGPVPDFPPPGFEDEYELQRPPRGMGAAYPGGGRSPYGIGGDDLNPPGLGPHDPLRGSFIPGGRPGGFGGMHPTFDDPLFAGRRSGEGGGFDPQAPDGARWDPIGPEEGPRDRMGRGRGGGGFPGGGGGHQGGPGGNERPPNPFGGFGNNDFI</sequence>
<dbReference type="OrthoDB" id="68090at2759"/>
<evidence type="ECO:0000256" key="3">
    <source>
        <dbReference type="ARBA" id="ARBA00006405"/>
    </source>
</evidence>
<dbReference type="AlphaFoldDB" id="A0A177A2F1"/>
<dbReference type="PANTHER" id="PTHR13266">
    <property type="entry name" value="PROTEASOME INHIBITOR"/>
    <property type="match status" value="1"/>
</dbReference>
<protein>
    <submittedName>
        <fullName evidence="14">Uncharacterized protein</fullName>
    </submittedName>
</protein>
<keyword evidence="7" id="KW-0256">Endoplasmic reticulum</keyword>
<feature type="region of interest" description="Disordered" evidence="11">
    <location>
        <begin position="190"/>
        <end position="254"/>
    </location>
</feature>
<dbReference type="PANTHER" id="PTHR13266:SF1">
    <property type="entry name" value="PROTEASOME INHIBITOR PI31 SUBUNIT"/>
    <property type="match status" value="1"/>
</dbReference>
<evidence type="ECO:0000313" key="14">
    <source>
        <dbReference type="EMBL" id="OAF56338.1"/>
    </source>
</evidence>
<evidence type="ECO:0000259" key="13">
    <source>
        <dbReference type="Pfam" id="PF11566"/>
    </source>
</evidence>
<dbReference type="InterPro" id="IPR013886">
    <property type="entry name" value="PI31_Prot_C"/>
</dbReference>
<dbReference type="GO" id="GO:0005783">
    <property type="term" value="C:endoplasmic reticulum"/>
    <property type="evidence" value="ECO:0007669"/>
    <property type="project" value="UniProtKB-SubCell"/>
</dbReference>
<dbReference type="Proteomes" id="UP000077154">
    <property type="component" value="Unassembled WGS sequence"/>
</dbReference>
<dbReference type="Gene3D" id="3.40.1000.30">
    <property type="match status" value="1"/>
</dbReference>
<name>A0A177A2F1_9PEZI</name>
<keyword evidence="4" id="KW-0488">Methylation</keyword>
<dbReference type="FunFam" id="3.40.1000.30:FF:000006">
    <property type="entry name" value="Chromosome 8, whole genome shotgun sequence"/>
    <property type="match status" value="1"/>
</dbReference>
<dbReference type="GeneID" id="36289721"/>
<feature type="compositionally biased region" description="Pro residues" evidence="11">
    <location>
        <begin position="223"/>
        <end position="253"/>
    </location>
</feature>
<dbReference type="GO" id="GO:0043161">
    <property type="term" value="P:proteasome-mediated ubiquitin-dependent protein catabolic process"/>
    <property type="evidence" value="ECO:0007669"/>
    <property type="project" value="InterPro"/>
</dbReference>